<name>A0A4V2SHL9_RUBGE</name>
<sequence>MSLFLNRGRTLRRVLGGVALAAALAACGGGTSQYDAFDPGRVIAFGDENSLLDADGKRWTINYVTVDETTDVETFACKSNPIWVQRVASHYDFAFEECNPDDEVVKAFFRAADGAVVADLEAQIDAQVAAGGFRSDDLTTVMLGANDILALYKQYPTRTATDLKDEAAERGKALAKQVNRIVDLGGKVLLSDLPDMGLSPYALTEKAANTDIDRAELITALVDAFNEALGTNILIDGRYIGLVQSNTRTKLMKKSPGSFDLDNVKLAACLSTAELPDCNSQTLIEDASNNTHLWADDWHLSPRAHYEIGRLAIARAEDNPF</sequence>
<dbReference type="GeneID" id="99687157"/>
<accession>A0A4V2SHL9</accession>
<dbReference type="AlphaFoldDB" id="A0A4V2SHL9"/>
<dbReference type="Pfam" id="PF00657">
    <property type="entry name" value="Lipase_GDSL"/>
    <property type="match status" value="1"/>
</dbReference>
<gene>
    <name evidence="2" type="ORF">EV684_101430</name>
</gene>
<protein>
    <submittedName>
        <fullName evidence="2">Uncharacterized protein</fullName>
    </submittedName>
</protein>
<proteinExistence type="predicted"/>
<dbReference type="GO" id="GO:0016788">
    <property type="term" value="F:hydrolase activity, acting on ester bonds"/>
    <property type="evidence" value="ECO:0007669"/>
    <property type="project" value="InterPro"/>
</dbReference>
<evidence type="ECO:0000313" key="3">
    <source>
        <dbReference type="Proteomes" id="UP000295106"/>
    </source>
</evidence>
<dbReference type="Proteomes" id="UP000295106">
    <property type="component" value="Unassembled WGS sequence"/>
</dbReference>
<comment type="caution">
    <text evidence="2">The sequence shown here is derived from an EMBL/GenBank/DDBJ whole genome shotgun (WGS) entry which is preliminary data.</text>
</comment>
<feature type="signal peptide" evidence="1">
    <location>
        <begin position="1"/>
        <end position="28"/>
    </location>
</feature>
<reference evidence="2 3" key="1">
    <citation type="submission" date="2019-03" db="EMBL/GenBank/DDBJ databases">
        <title>Genomic Encyclopedia of Type Strains, Phase IV (KMG-IV): sequencing the most valuable type-strain genomes for metagenomic binning, comparative biology and taxonomic classification.</title>
        <authorList>
            <person name="Goeker M."/>
        </authorList>
    </citation>
    <scope>NUCLEOTIDE SEQUENCE [LARGE SCALE GENOMIC DNA]</scope>
    <source>
        <strain evidence="2 3">DSM 1709</strain>
    </source>
</reference>
<organism evidence="2 3">
    <name type="scientific">Rubrivivax gelatinosus</name>
    <name type="common">Rhodocyclus gelatinosus</name>
    <name type="synonym">Rhodopseudomonas gelatinosa</name>
    <dbReference type="NCBI Taxonomy" id="28068"/>
    <lineage>
        <taxon>Bacteria</taxon>
        <taxon>Pseudomonadati</taxon>
        <taxon>Pseudomonadota</taxon>
        <taxon>Betaproteobacteria</taxon>
        <taxon>Burkholderiales</taxon>
        <taxon>Sphaerotilaceae</taxon>
        <taxon>Rubrivivax</taxon>
    </lineage>
</organism>
<evidence type="ECO:0000256" key="1">
    <source>
        <dbReference type="SAM" id="SignalP"/>
    </source>
</evidence>
<dbReference type="InterPro" id="IPR036514">
    <property type="entry name" value="SGNH_hydro_sf"/>
</dbReference>
<dbReference type="InterPro" id="IPR001087">
    <property type="entry name" value="GDSL"/>
</dbReference>
<dbReference type="EMBL" id="SLXD01000001">
    <property type="protein sequence ID" value="TCP05558.1"/>
    <property type="molecule type" value="Genomic_DNA"/>
</dbReference>
<dbReference type="Gene3D" id="3.40.50.1110">
    <property type="entry name" value="SGNH hydrolase"/>
    <property type="match status" value="1"/>
</dbReference>
<dbReference type="RefSeq" id="WP_132644553.1">
    <property type="nucleotide sequence ID" value="NZ_CP181386.1"/>
</dbReference>
<evidence type="ECO:0000313" key="2">
    <source>
        <dbReference type="EMBL" id="TCP05558.1"/>
    </source>
</evidence>
<dbReference type="SUPFAM" id="SSF52266">
    <property type="entry name" value="SGNH hydrolase"/>
    <property type="match status" value="1"/>
</dbReference>
<feature type="chain" id="PRO_5020315857" evidence="1">
    <location>
        <begin position="29"/>
        <end position="321"/>
    </location>
</feature>
<dbReference type="OrthoDB" id="9148933at2"/>
<keyword evidence="1" id="KW-0732">Signal</keyword>
<dbReference type="PROSITE" id="PS51257">
    <property type="entry name" value="PROKAR_LIPOPROTEIN"/>
    <property type="match status" value="1"/>
</dbReference>